<organism evidence="1 2">
    <name type="scientific">Pneumocystis oryctolagi</name>
    <dbReference type="NCBI Taxonomy" id="42067"/>
    <lineage>
        <taxon>Eukaryota</taxon>
        <taxon>Fungi</taxon>
        <taxon>Dikarya</taxon>
        <taxon>Ascomycota</taxon>
        <taxon>Taphrinomycotina</taxon>
        <taxon>Pneumocystomycetes</taxon>
        <taxon>Pneumocystaceae</taxon>
        <taxon>Pneumocystis</taxon>
    </lineage>
</organism>
<evidence type="ECO:0000313" key="1">
    <source>
        <dbReference type="EMBL" id="KAG4304370.1"/>
    </source>
</evidence>
<accession>A0ACB7CA82</accession>
<proteinExistence type="predicted"/>
<evidence type="ECO:0000313" key="2">
    <source>
        <dbReference type="Proteomes" id="UP000768646"/>
    </source>
</evidence>
<dbReference type="EMBL" id="JABTEG010000008">
    <property type="protein sequence ID" value="KAG4304370.1"/>
    <property type="molecule type" value="Genomic_DNA"/>
</dbReference>
<protein>
    <submittedName>
        <fullName evidence="1">Uncharacterized protein</fullName>
    </submittedName>
</protein>
<reference evidence="1 2" key="1">
    <citation type="journal article" date="2021" name="Commun. Biol.">
        <title>Genomic insights into the host specific adaptation of the Pneumocystis genus.</title>
        <authorList>
            <person name="Cisse O.H."/>
            <person name="Ma L."/>
            <person name="Dekker J.P."/>
            <person name="Khil P.P."/>
            <person name="Youn J.-H."/>
            <person name="Brenchley J.M."/>
            <person name="Blair R."/>
            <person name="Pahar B."/>
            <person name="Chabe M."/>
            <person name="Van Rompay K.K.A."/>
            <person name="Keesler R."/>
            <person name="Sukura A."/>
            <person name="Hirsch V."/>
            <person name="Kutty G."/>
            <person name="Liu Y."/>
            <person name="Peng L."/>
            <person name="Chen J."/>
            <person name="Song J."/>
            <person name="Weissenbacher-Lang C."/>
            <person name="Xu J."/>
            <person name="Upham N.S."/>
            <person name="Stajich J.E."/>
            <person name="Cuomo C.A."/>
            <person name="Cushion M.T."/>
            <person name="Kovacs J.A."/>
        </authorList>
    </citation>
    <scope>NUCLEOTIDE SEQUENCE [LARGE SCALE GENOMIC DNA]</scope>
    <source>
        <strain evidence="1 2">RABM</strain>
    </source>
</reference>
<name>A0ACB7CA82_9ASCO</name>
<dbReference type="Proteomes" id="UP000768646">
    <property type="component" value="Unassembled WGS sequence"/>
</dbReference>
<gene>
    <name evidence="1" type="ORF">PORY_002080</name>
</gene>
<sequence>MVSRLGTLFVLRKDTGEEYTQFPITKRLNTFGRHLSCDVRLYDELISRQHARLEIDDSGNAFLENLSVNGTFVNDKELSDSENKRFRLNTGDIISLAGHRFRWEYPVDEKQDDQVVIYTPKSKTHISTRSIKQSPLLSINKDIVNVPYSSEKRMSSVTKKSQDDQQTSIKVKTPKNILTKTKEISGIPNSGSKSGIFPLKRTFRSKTLTSSTQCLKKHCSSFCNISGSGVKKVLFKDMSDSLQCNFGNNIDFFPKENIRVLEDKVDDHFAENKAFNSATKYIADQNIQITDGSKYDSKLASTSTNESLTNLVSTEQFERKFQSFGIAPDSVLAKKDINFLKNKEPGKKDSCNFLLEEKKLEYEKDDSVVFPRLTHSLLENFPEKKTETFNNNNCSYSRSFGIEENMVFSPPREKSCSILPDIQPSPLKQGSPILHLVKKKYTNTRDLPPRFEESVTRNKCKKRQSFPLFAPSKLLNNPTLSNLRFRRSISDSSLPSSTYITKVKHVAKKQKDFPVTPPEFLEILNDSEKRLLGLVPSFSSDVKKNDSDSSEMLESSVLPKNNVIYDTILSNSNKEKCYNNSLNSNCNNSGAVFSEFKTFSPGKWAVTFNGKKQKLYESPIRSVNENILFDNFSVDNIDSLNQCFSSNKLKDIDKIFSPGKWAFTAPGKKIRLYCSPDIRVKSTDKLVCDSCRSKSSIGTSSGFFFNSSNLNGSNSGINNFESSYVNYASKNQNQADSIPFDLSIDKSENSSNVLISLNNRKGDLYFNGNLGIDMDKINQDDIVLPKTVTNNINCKKVLINNLDDAQKMYINNSLNMGELGVGFMNKNVMDFNMRFVNGQLLNFGKLFDFVTNLKLSPKIIRKLSSKYSLIDNDFVLKLLRHYALKKVKINHSLFQNDIQRSQSINAKLITWNHDYNQRDLMDKYSLCSYKKVNSPGNVNTLKMKFKNSDYKSNNLFIYDQQIKDAVTKSPNDVLNVQSMHICAANDENLSCENICSTGNSNVFPVSQERSELEDAEKETCFFENVKIKEIGPFLLDETANEFDVSSKEGDNSVSEIHTFLEPNSTVFQVDQFSPPKDINSSFIRTKRNMINKETCDSQTQKQNIKNGLVSLKKSSINANIRKKNVKESSESAKKIPESKPLRMSNRLKERSINISNNNVDTYLFKNNVSEMEKPQEKVHHSNFRVTRSSIKTKYIDDNKGLVKLTKRIKSSKNEKNISLDNDLFVDTSKKTKINSLEKCTRITRSSVLLSKNSKSETQLDLNRIKNF</sequence>
<comment type="caution">
    <text evidence="1">The sequence shown here is derived from an EMBL/GenBank/DDBJ whole genome shotgun (WGS) entry which is preliminary data.</text>
</comment>
<keyword evidence="2" id="KW-1185">Reference proteome</keyword>